<gene>
    <name evidence="2" type="ORF">IAB19_03825</name>
</gene>
<comment type="caution">
    <text evidence="2">The sequence shown here is derived from an EMBL/GenBank/DDBJ whole genome shotgun (WGS) entry which is preliminary data.</text>
</comment>
<evidence type="ECO:0000313" key="2">
    <source>
        <dbReference type="EMBL" id="MBO8415495.1"/>
    </source>
</evidence>
<keyword evidence="1" id="KW-0732">Signal</keyword>
<reference evidence="2" key="2">
    <citation type="journal article" date="2021" name="PeerJ">
        <title>Extensive microbial diversity within the chicken gut microbiome revealed by metagenomics and culture.</title>
        <authorList>
            <person name="Gilroy R."/>
            <person name="Ravi A."/>
            <person name="Getino M."/>
            <person name="Pursley I."/>
            <person name="Horton D.L."/>
            <person name="Alikhan N.F."/>
            <person name="Baker D."/>
            <person name="Gharbi K."/>
            <person name="Hall N."/>
            <person name="Watson M."/>
            <person name="Adriaenssens E.M."/>
            <person name="Foster-Nyarko E."/>
            <person name="Jarju S."/>
            <person name="Secka A."/>
            <person name="Antonio M."/>
            <person name="Oren A."/>
            <person name="Chaudhuri R.R."/>
            <person name="La Ragione R."/>
            <person name="Hildebrand F."/>
            <person name="Pallen M.J."/>
        </authorList>
    </citation>
    <scope>NUCLEOTIDE SEQUENCE</scope>
    <source>
        <strain evidence="2">17213</strain>
    </source>
</reference>
<reference evidence="2" key="1">
    <citation type="submission" date="2020-10" db="EMBL/GenBank/DDBJ databases">
        <authorList>
            <person name="Gilroy R."/>
        </authorList>
    </citation>
    <scope>NUCLEOTIDE SEQUENCE</scope>
    <source>
        <strain evidence="2">17213</strain>
    </source>
</reference>
<feature type="signal peptide" evidence="1">
    <location>
        <begin position="1"/>
        <end position="27"/>
    </location>
</feature>
<evidence type="ECO:0000256" key="1">
    <source>
        <dbReference type="SAM" id="SignalP"/>
    </source>
</evidence>
<organism evidence="2 3">
    <name type="scientific">Candidatus Avisuccinivibrio stercorigallinarum</name>
    <dbReference type="NCBI Taxonomy" id="2840704"/>
    <lineage>
        <taxon>Bacteria</taxon>
        <taxon>Pseudomonadati</taxon>
        <taxon>Pseudomonadota</taxon>
        <taxon>Gammaproteobacteria</taxon>
        <taxon>Aeromonadales</taxon>
        <taxon>Succinivibrionaceae</taxon>
        <taxon>Succinivibrionaceae incertae sedis</taxon>
        <taxon>Candidatus Avisuccinivibrio</taxon>
    </lineage>
</organism>
<dbReference type="EMBL" id="JADINH010000081">
    <property type="protein sequence ID" value="MBO8415495.1"/>
    <property type="molecule type" value="Genomic_DNA"/>
</dbReference>
<sequence length="202" mass="22741">MRKIKTLTGLCTALTAALLFSGCSLFADDSAQQDTVPQQSSLEQRLPADTQIIHQKLTYLFTPSDSFFVVHDGDFANMSSLYQNSGRFVQYHLVEKLKQHGSQAIAQSGYFDPNMLQQEASYRSCTMYMTAKIEHLYDVPNGPKELSVRINTYSTRSNELLDSVILNARAETLNAMFNVQNSVAEQLINNYINAMYRKVSSL</sequence>
<protein>
    <recommendedName>
        <fullName evidence="4">ABC-type transport auxiliary lipoprotein component domain-containing protein</fullName>
    </recommendedName>
</protein>
<feature type="chain" id="PRO_5039152471" description="ABC-type transport auxiliary lipoprotein component domain-containing protein" evidence="1">
    <location>
        <begin position="28"/>
        <end position="202"/>
    </location>
</feature>
<accession>A0A9D9GTT8</accession>
<evidence type="ECO:0000313" key="3">
    <source>
        <dbReference type="Proteomes" id="UP000823631"/>
    </source>
</evidence>
<evidence type="ECO:0008006" key="4">
    <source>
        <dbReference type="Google" id="ProtNLM"/>
    </source>
</evidence>
<dbReference type="PROSITE" id="PS51257">
    <property type="entry name" value="PROKAR_LIPOPROTEIN"/>
    <property type="match status" value="1"/>
</dbReference>
<dbReference type="AlphaFoldDB" id="A0A9D9GTT8"/>
<name>A0A9D9GTT8_9GAMM</name>
<dbReference type="Proteomes" id="UP000823631">
    <property type="component" value="Unassembled WGS sequence"/>
</dbReference>
<proteinExistence type="predicted"/>